<evidence type="ECO:0000313" key="2">
    <source>
        <dbReference type="Proteomes" id="UP000245626"/>
    </source>
</evidence>
<accession>A0ACD0NKZ1</accession>
<evidence type="ECO:0000313" key="1">
    <source>
        <dbReference type="EMBL" id="PWN46486.1"/>
    </source>
</evidence>
<dbReference type="Proteomes" id="UP000245626">
    <property type="component" value="Unassembled WGS sequence"/>
</dbReference>
<reference evidence="1 2" key="1">
    <citation type="journal article" date="2018" name="Mol. Biol. Evol.">
        <title>Broad Genomic Sampling Reveals a Smut Pathogenic Ancestry of the Fungal Clade Ustilaginomycotina.</title>
        <authorList>
            <person name="Kijpornyongpan T."/>
            <person name="Mondo S.J."/>
            <person name="Barry K."/>
            <person name="Sandor L."/>
            <person name="Lee J."/>
            <person name="Lipzen A."/>
            <person name="Pangilinan J."/>
            <person name="LaButti K."/>
            <person name="Hainaut M."/>
            <person name="Henrissat B."/>
            <person name="Grigoriev I.V."/>
            <person name="Spatafora J.W."/>
            <person name="Aime M.C."/>
        </authorList>
    </citation>
    <scope>NUCLEOTIDE SEQUENCE [LARGE SCALE GENOMIC DNA]</scope>
    <source>
        <strain evidence="1 2">SA 807</strain>
    </source>
</reference>
<protein>
    <submittedName>
        <fullName evidence="1">Uncharacterized protein</fullName>
    </submittedName>
</protein>
<sequence>MSTQAVADIGLIGLAVMGQNLILNMNDKGYTVCAYNRTTSKVDDFLNNEAKDFRGLGSLLPEDILKKKAS</sequence>
<keyword evidence="2" id="KW-1185">Reference proteome</keyword>
<gene>
    <name evidence="1" type="ORF">IE53DRAFT_382842</name>
</gene>
<organism evidence="1 2">
    <name type="scientific">Violaceomyces palustris</name>
    <dbReference type="NCBI Taxonomy" id="1673888"/>
    <lineage>
        <taxon>Eukaryota</taxon>
        <taxon>Fungi</taxon>
        <taxon>Dikarya</taxon>
        <taxon>Basidiomycota</taxon>
        <taxon>Ustilaginomycotina</taxon>
        <taxon>Ustilaginomycetes</taxon>
        <taxon>Violaceomycetales</taxon>
        <taxon>Violaceomycetaceae</taxon>
        <taxon>Violaceomyces</taxon>
    </lineage>
</organism>
<proteinExistence type="predicted"/>
<dbReference type="EMBL" id="KZ820995">
    <property type="protein sequence ID" value="PWN46486.1"/>
    <property type="molecule type" value="Genomic_DNA"/>
</dbReference>
<name>A0ACD0NKZ1_9BASI</name>